<dbReference type="Gene3D" id="1.25.40.10">
    <property type="entry name" value="Tetratricopeptide repeat domain"/>
    <property type="match status" value="1"/>
</dbReference>
<dbReference type="PANTHER" id="PTHR21581:SF6">
    <property type="entry name" value="TRAFFICKING PROTEIN PARTICLE COMPLEX SUBUNIT 12"/>
    <property type="match status" value="1"/>
</dbReference>
<organism evidence="2 3">
    <name type="scientific">Coniophora puteana (strain RWD-64-598)</name>
    <name type="common">Brown rot fungus</name>
    <dbReference type="NCBI Taxonomy" id="741705"/>
    <lineage>
        <taxon>Eukaryota</taxon>
        <taxon>Fungi</taxon>
        <taxon>Dikarya</taxon>
        <taxon>Basidiomycota</taxon>
        <taxon>Agaricomycotina</taxon>
        <taxon>Agaricomycetes</taxon>
        <taxon>Agaricomycetidae</taxon>
        <taxon>Boletales</taxon>
        <taxon>Coniophorineae</taxon>
        <taxon>Coniophoraceae</taxon>
        <taxon>Coniophora</taxon>
    </lineage>
</organism>
<dbReference type="PANTHER" id="PTHR21581">
    <property type="entry name" value="D-ALANYL-D-ALANINE CARBOXYPEPTIDASE"/>
    <property type="match status" value="1"/>
</dbReference>
<dbReference type="GO" id="GO:0030008">
    <property type="term" value="C:TRAPP complex"/>
    <property type="evidence" value="ECO:0007669"/>
    <property type="project" value="TreeGrafter"/>
</dbReference>
<dbReference type="GO" id="GO:0005794">
    <property type="term" value="C:Golgi apparatus"/>
    <property type="evidence" value="ECO:0007669"/>
    <property type="project" value="TreeGrafter"/>
</dbReference>
<feature type="region of interest" description="Disordered" evidence="1">
    <location>
        <begin position="77"/>
        <end position="109"/>
    </location>
</feature>
<dbReference type="RefSeq" id="XP_007771044.1">
    <property type="nucleotide sequence ID" value="XM_007772854.1"/>
</dbReference>
<feature type="region of interest" description="Disordered" evidence="1">
    <location>
        <begin position="240"/>
        <end position="331"/>
    </location>
</feature>
<evidence type="ECO:0000313" key="2">
    <source>
        <dbReference type="EMBL" id="EIW79402.1"/>
    </source>
</evidence>
<reference evidence="3" key="1">
    <citation type="journal article" date="2012" name="Science">
        <title>The Paleozoic origin of enzymatic lignin decomposition reconstructed from 31 fungal genomes.</title>
        <authorList>
            <person name="Floudas D."/>
            <person name="Binder M."/>
            <person name="Riley R."/>
            <person name="Barry K."/>
            <person name="Blanchette R.A."/>
            <person name="Henrissat B."/>
            <person name="Martinez A.T."/>
            <person name="Otillar R."/>
            <person name="Spatafora J.W."/>
            <person name="Yadav J.S."/>
            <person name="Aerts A."/>
            <person name="Benoit I."/>
            <person name="Boyd A."/>
            <person name="Carlson A."/>
            <person name="Copeland A."/>
            <person name="Coutinho P.M."/>
            <person name="de Vries R.P."/>
            <person name="Ferreira P."/>
            <person name="Findley K."/>
            <person name="Foster B."/>
            <person name="Gaskell J."/>
            <person name="Glotzer D."/>
            <person name="Gorecki P."/>
            <person name="Heitman J."/>
            <person name="Hesse C."/>
            <person name="Hori C."/>
            <person name="Igarashi K."/>
            <person name="Jurgens J.A."/>
            <person name="Kallen N."/>
            <person name="Kersten P."/>
            <person name="Kohler A."/>
            <person name="Kuees U."/>
            <person name="Kumar T.K.A."/>
            <person name="Kuo A."/>
            <person name="LaButti K."/>
            <person name="Larrondo L.F."/>
            <person name="Lindquist E."/>
            <person name="Ling A."/>
            <person name="Lombard V."/>
            <person name="Lucas S."/>
            <person name="Lundell T."/>
            <person name="Martin R."/>
            <person name="McLaughlin D.J."/>
            <person name="Morgenstern I."/>
            <person name="Morin E."/>
            <person name="Murat C."/>
            <person name="Nagy L.G."/>
            <person name="Nolan M."/>
            <person name="Ohm R.A."/>
            <person name="Patyshakuliyeva A."/>
            <person name="Rokas A."/>
            <person name="Ruiz-Duenas F.J."/>
            <person name="Sabat G."/>
            <person name="Salamov A."/>
            <person name="Samejima M."/>
            <person name="Schmutz J."/>
            <person name="Slot J.C."/>
            <person name="St John F."/>
            <person name="Stenlid J."/>
            <person name="Sun H."/>
            <person name="Sun S."/>
            <person name="Syed K."/>
            <person name="Tsang A."/>
            <person name="Wiebenga A."/>
            <person name="Young D."/>
            <person name="Pisabarro A."/>
            <person name="Eastwood D.C."/>
            <person name="Martin F."/>
            <person name="Cullen D."/>
            <person name="Grigoriev I.V."/>
            <person name="Hibbett D.S."/>
        </authorList>
    </citation>
    <scope>NUCLEOTIDE SEQUENCE [LARGE SCALE GENOMIC DNA]</scope>
    <source>
        <strain evidence="3">RWD-64-598 SS2</strain>
    </source>
</reference>
<proteinExistence type="predicted"/>
<dbReference type="Proteomes" id="UP000053558">
    <property type="component" value="Unassembled WGS sequence"/>
</dbReference>
<comment type="caution">
    <text evidence="2">The sequence shown here is derived from an EMBL/GenBank/DDBJ whole genome shotgun (WGS) entry which is preliminary data.</text>
</comment>
<protein>
    <submittedName>
        <fullName evidence="2">Uncharacterized protein</fullName>
    </submittedName>
</protein>
<gene>
    <name evidence="2" type="ORF">CONPUDRAFT_91647</name>
</gene>
<evidence type="ECO:0000313" key="3">
    <source>
        <dbReference type="Proteomes" id="UP000053558"/>
    </source>
</evidence>
<dbReference type="OrthoDB" id="428342at2759"/>
<dbReference type="SUPFAM" id="SSF48452">
    <property type="entry name" value="TPR-like"/>
    <property type="match status" value="1"/>
</dbReference>
<evidence type="ECO:0000256" key="1">
    <source>
        <dbReference type="SAM" id="MobiDB-lite"/>
    </source>
</evidence>
<dbReference type="EMBL" id="JH711581">
    <property type="protein sequence ID" value="EIW79402.1"/>
    <property type="molecule type" value="Genomic_DNA"/>
</dbReference>
<name>A0A5M3MJK9_CONPW</name>
<keyword evidence="3" id="KW-1185">Reference proteome</keyword>
<dbReference type="AlphaFoldDB" id="A0A5M3MJK9"/>
<accession>A0A5M3MJK9</accession>
<dbReference type="InterPro" id="IPR011990">
    <property type="entry name" value="TPR-like_helical_dom_sf"/>
</dbReference>
<feature type="compositionally biased region" description="Basic and acidic residues" evidence="1">
    <location>
        <begin position="257"/>
        <end position="281"/>
    </location>
</feature>
<dbReference type="KEGG" id="cput:CONPUDRAFT_91647"/>
<dbReference type="GeneID" id="19211471"/>
<sequence>MARDRLVTSPPDDSQRIFDLWYLRLSSLARMRLFNHAAAECSSLLGALPPASVLPPNALPFELRVLAARILGRGLEDAPSASASPAPGDPQSVPGGLKDNAAGTSEGGGGPWGQVDALCALLKMCQRRAAPPRLRKANASASEAEDVEALQVAERERDMWRERGARVCMILASVLVDMKEYTTATRMLASLLPGQPPSNSSQSSTSPTATAALHSAIARVHLASGNVVAAEKHFALAYPSSSVEAEPEIAATGAQNEEPKEESPEGKDDGDNTALKVEHPRSASASPNPFVNPDLAPSRPESARPTPPPKSPQPSVASAGDEAAPDHPTPDVNAAIYASAMGDWVKAEGLWRRMPKTDVLATNNLAVALLAQGRITEAIQTLESALRSAPSSAVVAEPFLFNLATLYELHAHTALDKKRALLVETAKWAGDGLKAGCLKLSNA</sequence>